<accession>A0A233SLR9</accession>
<organism evidence="1 2">
    <name type="scientific">Streptomyces diastatochromogenes</name>
    <dbReference type="NCBI Taxonomy" id="42236"/>
    <lineage>
        <taxon>Bacteria</taxon>
        <taxon>Bacillati</taxon>
        <taxon>Actinomycetota</taxon>
        <taxon>Actinomycetes</taxon>
        <taxon>Kitasatosporales</taxon>
        <taxon>Streptomycetaceae</taxon>
        <taxon>Streptomyces</taxon>
    </lineage>
</organism>
<keyword evidence="2" id="KW-1185">Reference proteome</keyword>
<comment type="caution">
    <text evidence="1">The sequence shown here is derived from an EMBL/GenBank/DDBJ whole genome shotgun (WGS) entry which is preliminary data.</text>
</comment>
<dbReference type="RefSeq" id="WP_094216608.1">
    <property type="nucleotide sequence ID" value="NZ_MCGQ01000011.1"/>
</dbReference>
<protein>
    <recommendedName>
        <fullName evidence="3">PknH-like extracellular domain-containing protein</fullName>
    </recommendedName>
</protein>
<evidence type="ECO:0008006" key="3">
    <source>
        <dbReference type="Google" id="ProtNLM"/>
    </source>
</evidence>
<dbReference type="AlphaFoldDB" id="A0A233SLR9"/>
<sequence>MLIGAAAAVVAVAVAVGLAIVLGGRDQGHERVRTVAQARDLAKRVALAPADWGSGYVRSDPYETDQVVQSVADASCTLSVQPPANELAALERNAQKSDRTVADTATVVVHRDTASAAADIARFRADTRRCRTEYDSATKQKWEDVHAVDVPAVKGYDELSGEEGHQVADEAGQKVDIYYTQLTGRKGQVVVQATVARSGGRGQNREEAANALSLMLGRL</sequence>
<gene>
    <name evidence="1" type="ORF">BEK98_12600</name>
</gene>
<name>A0A233SLR9_STRDA</name>
<proteinExistence type="predicted"/>
<dbReference type="Proteomes" id="UP000215483">
    <property type="component" value="Unassembled WGS sequence"/>
</dbReference>
<evidence type="ECO:0000313" key="2">
    <source>
        <dbReference type="Proteomes" id="UP000215483"/>
    </source>
</evidence>
<reference evidence="1 2" key="1">
    <citation type="submission" date="2016-07" db="EMBL/GenBank/DDBJ databases">
        <title>Draft genome of Streptomyces diastatochromogenes.</title>
        <authorList>
            <person name="Podduturi R."/>
            <person name="Lukassen M.B."/>
            <person name="Clausen N."/>
            <person name="Nielsen J.L."/>
            <person name="Jorgensen N.O."/>
        </authorList>
    </citation>
    <scope>NUCLEOTIDE SEQUENCE [LARGE SCALE GENOMIC DNA]</scope>
    <source>
        <strain evidence="1 2">DSM 40608</strain>
    </source>
</reference>
<evidence type="ECO:0000313" key="1">
    <source>
        <dbReference type="EMBL" id="OXY96519.1"/>
    </source>
</evidence>
<dbReference type="EMBL" id="MCGQ01000011">
    <property type="protein sequence ID" value="OXY96519.1"/>
    <property type="molecule type" value="Genomic_DNA"/>
</dbReference>